<evidence type="ECO:0000313" key="1">
    <source>
        <dbReference type="EMBL" id="PYZ98103.1"/>
    </source>
</evidence>
<sequence>MKNRTAPAGRINELAEKAIDDLQDLFRGRDRISEQNQWKVMQAFRDFQISDFHFNGSTGYGYDDTGRDTLEKVYARVFGAEGALVRPQIVSGTHAISTALFGVLRPGDELMYITGDPYDTLEEVIGIRGSTGGSLNDFGIGYSSVALADGRIDTEEVLNRMHPSVKMIGIQRSRGYADRPSLFIGEIKQAVQLIKAAYPEVIIFVDNCYGEFVETEEPCDAGADLIAGSLIKNPGGGIVKTGGYIAGKHDLIALCANRLAAPGIGAEGGASLYSLLEMYQGFFLAPHTVNQALKGALYTARLLELAGMKTTPSWQEERTDLIQAVTFPEKEMMIAFCQAIQGASPVDAHVLPQPSYMPGYEDDVIMAAGTFIQGASIELTADGPLRAPYRAYVQGGLTFEHVKLGVTSALSSLEEKNLLSFSEKRINE</sequence>
<keyword evidence="2" id="KW-1185">Reference proteome</keyword>
<dbReference type="PANTHER" id="PTHR46658">
    <property type="entry name" value="CYS OR MET METABOLISM PYRIDOXAL-PHOSPHATE-DEPENDENT ENZYME"/>
    <property type="match status" value="1"/>
</dbReference>
<dbReference type="OrthoDB" id="9764766at2"/>
<dbReference type="Proteomes" id="UP000248066">
    <property type="component" value="Unassembled WGS sequence"/>
</dbReference>
<protein>
    <recommendedName>
        <fullName evidence="3">Methionine gamma-lyase family protein</fullName>
    </recommendedName>
</protein>
<dbReference type="PANTHER" id="PTHR46658:SF1">
    <property type="entry name" value="CYS OR MET METABOLISM PYRIDOXAL-PHOSPHATE-DEPENDENT ENZYME"/>
    <property type="match status" value="1"/>
</dbReference>
<dbReference type="EMBL" id="PDOF01000001">
    <property type="protein sequence ID" value="PYZ98103.1"/>
    <property type="molecule type" value="Genomic_DNA"/>
</dbReference>
<dbReference type="InterPro" id="IPR015424">
    <property type="entry name" value="PyrdxlP-dep_Trfase"/>
</dbReference>
<comment type="caution">
    <text evidence="1">The sequence shown here is derived from an EMBL/GenBank/DDBJ whole genome shotgun (WGS) entry which is preliminary data.</text>
</comment>
<accession>A0A2W0H8B9</accession>
<dbReference type="Gene3D" id="3.40.640.10">
    <property type="entry name" value="Type I PLP-dependent aspartate aminotransferase-like (Major domain)"/>
    <property type="match status" value="1"/>
</dbReference>
<evidence type="ECO:0000313" key="2">
    <source>
        <dbReference type="Proteomes" id="UP000248066"/>
    </source>
</evidence>
<reference evidence="1 2" key="1">
    <citation type="submission" date="2017-10" db="EMBL/GenBank/DDBJ databases">
        <title>Bacillus sp. nov., a halophilic bacterium isolated from a Yangshapao Lake.</title>
        <authorList>
            <person name="Wang H."/>
        </authorList>
    </citation>
    <scope>NUCLEOTIDE SEQUENCE [LARGE SCALE GENOMIC DNA]</scope>
    <source>
        <strain evidence="1 2">YSP-3</strain>
    </source>
</reference>
<dbReference type="RefSeq" id="WP_110517841.1">
    <property type="nucleotide sequence ID" value="NZ_PDOF01000001.1"/>
</dbReference>
<dbReference type="Pfam" id="PF06838">
    <property type="entry name" value="Met_gamma_lyase"/>
    <property type="match status" value="1"/>
</dbReference>
<dbReference type="AlphaFoldDB" id="A0A2W0H8B9"/>
<gene>
    <name evidence="1" type="ORF">CR205_05775</name>
</gene>
<dbReference type="SUPFAM" id="SSF53383">
    <property type="entry name" value="PLP-dependent transferases"/>
    <property type="match status" value="1"/>
</dbReference>
<name>A0A2W0H8B9_9BACI</name>
<proteinExistence type="predicted"/>
<evidence type="ECO:0008006" key="3">
    <source>
        <dbReference type="Google" id="ProtNLM"/>
    </source>
</evidence>
<organism evidence="1 2">
    <name type="scientific">Alteribacter lacisalsi</name>
    <dbReference type="NCBI Taxonomy" id="2045244"/>
    <lineage>
        <taxon>Bacteria</taxon>
        <taxon>Bacillati</taxon>
        <taxon>Bacillota</taxon>
        <taxon>Bacilli</taxon>
        <taxon>Bacillales</taxon>
        <taxon>Bacillaceae</taxon>
        <taxon>Alteribacter</taxon>
    </lineage>
</organism>
<dbReference type="InterPro" id="IPR009651">
    <property type="entry name" value="Met_g_lyase_put"/>
</dbReference>
<dbReference type="Gene3D" id="3.90.1150.60">
    <property type="entry name" value="Methioning gamme-lyase, C-terminal domain"/>
    <property type="match status" value="1"/>
</dbReference>
<dbReference type="InterPro" id="IPR015421">
    <property type="entry name" value="PyrdxlP-dep_Trfase_major"/>
</dbReference>